<dbReference type="GO" id="GO:0005524">
    <property type="term" value="F:ATP binding"/>
    <property type="evidence" value="ECO:0007669"/>
    <property type="project" value="UniProtKB-KW"/>
</dbReference>
<gene>
    <name evidence="8" type="ORF">LCGC14_1221230</name>
</gene>
<dbReference type="InterPro" id="IPR054352">
    <property type="entry name" value="ACT_Aspartokinase"/>
</dbReference>
<keyword evidence="3" id="KW-0808">Transferase</keyword>
<dbReference type="GO" id="GO:0004072">
    <property type="term" value="F:aspartate kinase activity"/>
    <property type="evidence" value="ECO:0007669"/>
    <property type="project" value="UniProtKB-EC"/>
</dbReference>
<dbReference type="EC" id="2.7.2.4" evidence="2"/>
<evidence type="ECO:0000256" key="6">
    <source>
        <dbReference type="ARBA" id="ARBA00022840"/>
    </source>
</evidence>
<dbReference type="FunFam" id="3.30.2130.10:FF:000002">
    <property type="entry name" value="Aspartokinase"/>
    <property type="match status" value="1"/>
</dbReference>
<dbReference type="Gene3D" id="3.30.2130.10">
    <property type="entry name" value="VC0802-like"/>
    <property type="match status" value="1"/>
</dbReference>
<feature type="domain" description="ACT" evidence="7">
    <location>
        <begin position="18"/>
        <end position="96"/>
    </location>
</feature>
<keyword evidence="5" id="KW-0418">Kinase</keyword>
<dbReference type="GO" id="GO:0009089">
    <property type="term" value="P:lysine biosynthetic process via diaminopimelate"/>
    <property type="evidence" value="ECO:0007669"/>
    <property type="project" value="TreeGrafter"/>
</dbReference>
<reference evidence="8" key="1">
    <citation type="journal article" date="2015" name="Nature">
        <title>Complex archaea that bridge the gap between prokaryotes and eukaryotes.</title>
        <authorList>
            <person name="Spang A."/>
            <person name="Saw J.H."/>
            <person name="Jorgensen S.L."/>
            <person name="Zaremba-Niedzwiedzka K."/>
            <person name="Martijn J."/>
            <person name="Lind A.E."/>
            <person name="van Eijk R."/>
            <person name="Schleper C."/>
            <person name="Guy L."/>
            <person name="Ettema T.J."/>
        </authorList>
    </citation>
    <scope>NUCLEOTIDE SEQUENCE</scope>
</reference>
<evidence type="ECO:0000256" key="1">
    <source>
        <dbReference type="ARBA" id="ARBA00010122"/>
    </source>
</evidence>
<dbReference type="PANTHER" id="PTHR21499">
    <property type="entry name" value="ASPARTATE KINASE"/>
    <property type="match status" value="1"/>
</dbReference>
<comment type="similarity">
    <text evidence="1">Belongs to the aspartokinase family.</text>
</comment>
<dbReference type="CDD" id="cd04923">
    <property type="entry name" value="ACT_AK-LysC-DapG-like_2"/>
    <property type="match status" value="1"/>
</dbReference>
<dbReference type="PANTHER" id="PTHR21499:SF3">
    <property type="entry name" value="ASPARTOKINASE"/>
    <property type="match status" value="1"/>
</dbReference>
<organism evidence="8">
    <name type="scientific">marine sediment metagenome</name>
    <dbReference type="NCBI Taxonomy" id="412755"/>
    <lineage>
        <taxon>unclassified sequences</taxon>
        <taxon>metagenomes</taxon>
        <taxon>ecological metagenomes</taxon>
    </lineage>
</organism>
<protein>
    <recommendedName>
        <fullName evidence="2">aspartate kinase</fullName>
        <ecNumber evidence="2">2.7.2.4</ecNumber>
    </recommendedName>
</protein>
<accession>A0A0F9LYD6</accession>
<dbReference type="AlphaFoldDB" id="A0A0F9LYD6"/>
<evidence type="ECO:0000256" key="2">
    <source>
        <dbReference type="ARBA" id="ARBA00013059"/>
    </source>
</evidence>
<evidence type="ECO:0000256" key="3">
    <source>
        <dbReference type="ARBA" id="ARBA00022679"/>
    </source>
</evidence>
<keyword evidence="6" id="KW-0067">ATP-binding</keyword>
<dbReference type="InterPro" id="IPR002912">
    <property type="entry name" value="ACT_dom"/>
</dbReference>
<dbReference type="Pfam" id="PF22468">
    <property type="entry name" value="ACT_9"/>
    <property type="match status" value="2"/>
</dbReference>
<feature type="domain" description="ACT" evidence="7">
    <location>
        <begin position="98"/>
        <end position="165"/>
    </location>
</feature>
<evidence type="ECO:0000313" key="8">
    <source>
        <dbReference type="EMBL" id="KKM92166.1"/>
    </source>
</evidence>
<sequence>MEKAIISSIAHNIGEAKITITGVPDKPGIAAEVFGSLAVANVNVDMILQNVSQKGISDISFTIEKDDLNVVKKVVEKVVEKLKAKGFDVDTDIAKIALIGAGMKSYPGVAATMFKVLAENNINIDMISTSSIKIACVIRENEVKKAVQVLHSAFDLSTIDVKTSN</sequence>
<dbReference type="EMBL" id="LAZR01006431">
    <property type="protein sequence ID" value="KKM92166.1"/>
    <property type="molecule type" value="Genomic_DNA"/>
</dbReference>
<evidence type="ECO:0000256" key="4">
    <source>
        <dbReference type="ARBA" id="ARBA00022741"/>
    </source>
</evidence>
<comment type="caution">
    <text evidence="8">The sequence shown here is derived from an EMBL/GenBank/DDBJ whole genome shotgun (WGS) entry which is preliminary data.</text>
</comment>
<dbReference type="PROSITE" id="PS51671">
    <property type="entry name" value="ACT"/>
    <property type="match status" value="2"/>
</dbReference>
<dbReference type="GO" id="GO:0009090">
    <property type="term" value="P:homoserine biosynthetic process"/>
    <property type="evidence" value="ECO:0007669"/>
    <property type="project" value="TreeGrafter"/>
</dbReference>
<proteinExistence type="inferred from homology"/>
<keyword evidence="4" id="KW-0547">Nucleotide-binding</keyword>
<name>A0A0F9LYD6_9ZZZZ</name>
<dbReference type="CDD" id="cd04913">
    <property type="entry name" value="ACT_AKii-LysC-BS-like_1"/>
    <property type="match status" value="1"/>
</dbReference>
<evidence type="ECO:0000259" key="7">
    <source>
        <dbReference type="PROSITE" id="PS51671"/>
    </source>
</evidence>
<dbReference type="SUPFAM" id="SSF55021">
    <property type="entry name" value="ACT-like"/>
    <property type="match status" value="2"/>
</dbReference>
<dbReference type="GO" id="GO:0005829">
    <property type="term" value="C:cytosol"/>
    <property type="evidence" value="ECO:0007669"/>
    <property type="project" value="TreeGrafter"/>
</dbReference>
<dbReference type="InterPro" id="IPR045865">
    <property type="entry name" value="ACT-like_dom_sf"/>
</dbReference>
<evidence type="ECO:0000256" key="5">
    <source>
        <dbReference type="ARBA" id="ARBA00022777"/>
    </source>
</evidence>